<dbReference type="InterPro" id="IPR001881">
    <property type="entry name" value="EGF-like_Ca-bd_dom"/>
</dbReference>
<dbReference type="Pfam" id="PF12947">
    <property type="entry name" value="EGF_3"/>
    <property type="match status" value="1"/>
</dbReference>
<dbReference type="GO" id="GO:0017147">
    <property type="term" value="F:Wnt-protein binding"/>
    <property type="evidence" value="ECO:0007669"/>
    <property type="project" value="TreeGrafter"/>
</dbReference>
<evidence type="ECO:0000256" key="12">
    <source>
        <dbReference type="PROSITE-ProRule" id="PRU00076"/>
    </source>
</evidence>
<evidence type="ECO:0000256" key="5">
    <source>
        <dbReference type="ARBA" id="ARBA00022729"/>
    </source>
</evidence>
<dbReference type="Pfam" id="PF06119">
    <property type="entry name" value="NIDO"/>
    <property type="match status" value="1"/>
</dbReference>
<feature type="compositionally biased region" description="Basic and acidic residues" evidence="15">
    <location>
        <begin position="387"/>
        <end position="422"/>
    </location>
</feature>
<keyword evidence="2" id="KW-0964">Secreted</keyword>
<dbReference type="SUPFAM" id="SSF57610">
    <property type="entry name" value="Thyroglobulin type-1 domain"/>
    <property type="match status" value="1"/>
</dbReference>
<dbReference type="FunFam" id="2.10.25.10:FF:000038">
    <property type="entry name" value="Fibrillin 2"/>
    <property type="match status" value="1"/>
</dbReference>
<dbReference type="PROSITE" id="PS00484">
    <property type="entry name" value="THYROGLOBULIN_1_1"/>
    <property type="match status" value="1"/>
</dbReference>
<accession>A0A8C5HSG1</accession>
<dbReference type="SUPFAM" id="SSF57196">
    <property type="entry name" value="EGF/Laminin"/>
    <property type="match status" value="1"/>
</dbReference>
<dbReference type="SMART" id="SM00179">
    <property type="entry name" value="EGF_CA"/>
    <property type="match status" value="5"/>
</dbReference>
<name>A0A8C5HSG1_GOUWI</name>
<feature type="repeat" description="LDL-receptor class B" evidence="13">
    <location>
        <begin position="1134"/>
        <end position="1176"/>
    </location>
</feature>
<dbReference type="PROSITE" id="PS51162">
    <property type="entry name" value="THYROGLOBULIN_1_2"/>
    <property type="match status" value="1"/>
</dbReference>
<evidence type="ECO:0000256" key="7">
    <source>
        <dbReference type="ARBA" id="ARBA00022837"/>
    </source>
</evidence>
<evidence type="ECO:0000256" key="8">
    <source>
        <dbReference type="ARBA" id="ARBA00022869"/>
    </source>
</evidence>
<dbReference type="PANTHER" id="PTHR46513:SF6">
    <property type="entry name" value="NIDOGEN-1"/>
    <property type="match status" value="1"/>
</dbReference>
<dbReference type="PROSITE" id="PS51220">
    <property type="entry name" value="NIDO"/>
    <property type="match status" value="1"/>
</dbReference>
<dbReference type="CDD" id="cd00054">
    <property type="entry name" value="EGF_CA"/>
    <property type="match status" value="3"/>
</dbReference>
<evidence type="ECO:0000259" key="17">
    <source>
        <dbReference type="PROSITE" id="PS50026"/>
    </source>
</evidence>
<keyword evidence="3" id="KW-0272">Extracellular matrix</keyword>
<dbReference type="GO" id="GO:0005886">
    <property type="term" value="C:plasma membrane"/>
    <property type="evidence" value="ECO:0007669"/>
    <property type="project" value="TreeGrafter"/>
</dbReference>
<dbReference type="InterPro" id="IPR050778">
    <property type="entry name" value="Cueball_EGF_LRP_Nidogen"/>
</dbReference>
<dbReference type="PROSITE" id="PS01187">
    <property type="entry name" value="EGF_CA"/>
    <property type="match status" value="2"/>
</dbReference>
<evidence type="ECO:0000256" key="16">
    <source>
        <dbReference type="SAM" id="SignalP"/>
    </source>
</evidence>
<dbReference type="InterPro" id="IPR018097">
    <property type="entry name" value="EGF_Ca-bd_CS"/>
</dbReference>
<dbReference type="InterPro" id="IPR006605">
    <property type="entry name" value="G2_nidogen/fibulin_G2F"/>
</dbReference>
<reference evidence="21" key="1">
    <citation type="submission" date="2020-06" db="EMBL/GenBank/DDBJ databases">
        <authorList>
            <consortium name="Wellcome Sanger Institute Data Sharing"/>
        </authorList>
    </citation>
    <scope>NUCLEOTIDE SEQUENCE [LARGE SCALE GENOMIC DNA]</scope>
</reference>
<evidence type="ECO:0000259" key="19">
    <source>
        <dbReference type="PROSITE" id="PS51162"/>
    </source>
</evidence>
<keyword evidence="7" id="KW-0106">Calcium</keyword>
<evidence type="ECO:0000256" key="14">
    <source>
        <dbReference type="PROSITE-ProRule" id="PRU00500"/>
    </source>
</evidence>
<dbReference type="Gene3D" id="4.10.800.10">
    <property type="entry name" value="Thyroglobulin type-1"/>
    <property type="match status" value="1"/>
</dbReference>
<dbReference type="PROSITE" id="PS50026">
    <property type="entry name" value="EGF_3"/>
    <property type="match status" value="4"/>
</dbReference>
<feature type="region of interest" description="Disordered" evidence="15">
    <location>
        <begin position="349"/>
        <end position="466"/>
    </location>
</feature>
<dbReference type="SUPFAM" id="SSF54511">
    <property type="entry name" value="GFP-like"/>
    <property type="match status" value="1"/>
</dbReference>
<feature type="domain" description="NIDO" evidence="20">
    <location>
        <begin position="99"/>
        <end position="258"/>
    </location>
</feature>
<dbReference type="RefSeq" id="XP_028302923.1">
    <property type="nucleotide sequence ID" value="XM_028447122.1"/>
</dbReference>
<feature type="chain" id="PRO_5034012129" evidence="16">
    <location>
        <begin position="24"/>
        <end position="1347"/>
    </location>
</feature>
<dbReference type="InterPro" id="IPR009017">
    <property type="entry name" value="GFP"/>
</dbReference>
<dbReference type="PROSITE" id="PS01186">
    <property type="entry name" value="EGF_2"/>
    <property type="match status" value="4"/>
</dbReference>
<dbReference type="GO" id="GO:0042813">
    <property type="term" value="F:Wnt receptor activity"/>
    <property type="evidence" value="ECO:0007669"/>
    <property type="project" value="TreeGrafter"/>
</dbReference>
<evidence type="ECO:0000313" key="22">
    <source>
        <dbReference type="Proteomes" id="UP000694680"/>
    </source>
</evidence>
<dbReference type="SMART" id="SM00211">
    <property type="entry name" value="TY"/>
    <property type="match status" value="1"/>
</dbReference>
<evidence type="ECO:0000256" key="2">
    <source>
        <dbReference type="ARBA" id="ARBA00022525"/>
    </source>
</evidence>
<dbReference type="GO" id="GO:0007160">
    <property type="term" value="P:cell-matrix adhesion"/>
    <property type="evidence" value="ECO:0007669"/>
    <property type="project" value="InterPro"/>
</dbReference>
<dbReference type="GO" id="GO:0005604">
    <property type="term" value="C:basement membrane"/>
    <property type="evidence" value="ECO:0007669"/>
    <property type="project" value="UniProtKB-SubCell"/>
</dbReference>
<dbReference type="InterPro" id="IPR049883">
    <property type="entry name" value="NOTCH1_EGF-like"/>
</dbReference>
<dbReference type="InterPro" id="IPR036857">
    <property type="entry name" value="Thyroglobulin_1_sf"/>
</dbReference>
<feature type="region of interest" description="Disordered" evidence="15">
    <location>
        <begin position="272"/>
        <end position="294"/>
    </location>
</feature>
<dbReference type="SUPFAM" id="SSF63825">
    <property type="entry name" value="YWTD domain"/>
    <property type="match status" value="1"/>
</dbReference>
<keyword evidence="9" id="KW-0130">Cell adhesion</keyword>
<dbReference type="PROSITE" id="PS51120">
    <property type="entry name" value="LDLRB"/>
    <property type="match status" value="3"/>
</dbReference>
<keyword evidence="6" id="KW-0677">Repeat</keyword>
<keyword evidence="4 12" id="KW-0245">EGF-like domain</keyword>
<proteinExistence type="predicted"/>
<dbReference type="SUPFAM" id="SSF57184">
    <property type="entry name" value="Growth factor receptor domain"/>
    <property type="match status" value="1"/>
</dbReference>
<dbReference type="Proteomes" id="UP000694680">
    <property type="component" value="Chromosome 1"/>
</dbReference>
<dbReference type="Pfam" id="PF07474">
    <property type="entry name" value="G2F"/>
    <property type="match status" value="1"/>
</dbReference>
<dbReference type="InterPro" id="IPR000033">
    <property type="entry name" value="LDLR_classB_rpt"/>
</dbReference>
<dbReference type="PROSITE" id="PS00010">
    <property type="entry name" value="ASX_HYDROXYL"/>
    <property type="match status" value="3"/>
</dbReference>
<sequence length="1347" mass="149766">MCPGSWSCWLWCCMLSLSAVNQALELNELFEFGEEAGDVQLQPGTDSTAELELNSSLFLFSETFNRVYINTNGHVAVVQPPAEEEYLERKPSSFKYIAVLMGDLDNSDGKGKVYFRQDSSQYVLSRAAGHIQRAFPRDNGVDPTNTLVVTWENMIAQGMSGPDVKRNTFQLVLAFMESSSSAILLYPREGLQFISTSVQQENKLLEAGFNEGLVSGWFWEKQGTHYLATTDEESSIRDLTKKTNAGQNGVWVFEIGSSPFFISIAPGMVTTSDEDREATKPHTTEIPGQTERYDNPQELDFSFYLITTIPTVAVPEDKDTLLTQSPNEYETSYPITETITLSNVNVKTEKWDDEKPGQSNPEYYEPETVASTADSPRTSKQSPDQNQSRHNEPSERSYPEPSKPKSSDQTETKDHISIDSKAKYTAPEASEPRYSPVEPSYPKSDPIKPWYNNPERAQQVPPHLGQQHPQIVVVDEDEDLNVNVFAYNLETCALNRHKCSAFADCQDFNNGYCCQCRTGFYGNGIDCVAEGKPQRMNGKVNGQVFVGNLPSPVELINNDLHSYVVANDGRAYVAISNIPDTVGPSLQLLSSLGGVMGWAFALEQTGYQNGFSLIGGTFTRQAEVIFQPGNERLTIMQQFKGIDEHDHLVVSTELEGRLPAVPLGSSVQINPYKEIYHYDTNLITSSSVREYTITSPASDMDTRTYQWRQTITFQGCPYKNTMQTVPSTQQLSVDQIFVMFDTDNHLIRYAMSNRIGSIHSLPEQNPCFTGRHGCDNSAVCRPGEGFHFTCECSIGFTGDGNYCHDVDECQETPYVCGPNAVCTNHPGTFRCECATGFTFSSDGRTCIEENRPVDHCQGESHDCDIPERAVCSYTGGSDYVCYCRQGFVGDGRLCQDVDECQQDRCHHEADCINTQGSFTCQCHPGFHGDGFQCSSTSSVNEKTQCELDRESAQATASPGTGLFTFFRPRPAVGTFVPQCNEHGAYEPTQCYTSIGQCWCVNAVGQEIPNTRTGPGSTPLCIDQTTTPLPIGPTPRPDVNPVAPGTHLLFAQSGKIEHVPLDGYGMKNEEAAPLLHIPDRVVIAVTYDCVEKMIYWSDITGPAISKASFTGGEIISVVTKDLQSPEGIAVDHVARLLFWTDSMRDTIEVSKLDGSHRRVLFDTDLVNPRPIVTDPAHGRLYWADWNRDGPKIEMSNMDGTERSILVKDELGLPNGLTYNADNQQLCWADAGTRRVECIDPYRRLRITIIEGIQYPFALVSYGRNLYYTDWRREAVVAVDRFSEKETEEFLPQKRSRLYGITTTTTQCPKVFNYCSNNGGCSHLCLPHHGGFTCRCPDATESHCVEGIA</sequence>
<dbReference type="InterPro" id="IPR024731">
    <property type="entry name" value="NELL2-like_EGF"/>
</dbReference>
<evidence type="ECO:0000256" key="6">
    <source>
        <dbReference type="ARBA" id="ARBA00022737"/>
    </source>
</evidence>
<evidence type="ECO:0000259" key="20">
    <source>
        <dbReference type="PROSITE" id="PS51220"/>
    </source>
</evidence>
<evidence type="ECO:0000256" key="4">
    <source>
        <dbReference type="ARBA" id="ARBA00022536"/>
    </source>
</evidence>
<dbReference type="FunFam" id="2.120.10.30:FF:000241">
    <property type="entry name" value="Low-density lipoprotein receptor-related protein 6"/>
    <property type="match status" value="1"/>
</dbReference>
<dbReference type="FunFam" id="2.10.25.10:FF:000003">
    <property type="entry name" value="fibrillin-1 isoform X1"/>
    <property type="match status" value="1"/>
</dbReference>
<reference evidence="21" key="3">
    <citation type="submission" date="2025-09" db="UniProtKB">
        <authorList>
            <consortium name="Ensembl"/>
        </authorList>
    </citation>
    <scope>IDENTIFICATION</scope>
</reference>
<dbReference type="Pfam" id="PF07645">
    <property type="entry name" value="EGF_CA"/>
    <property type="match status" value="1"/>
</dbReference>
<dbReference type="CDD" id="cd00255">
    <property type="entry name" value="nidG2"/>
    <property type="match status" value="1"/>
</dbReference>
<evidence type="ECO:0000256" key="3">
    <source>
        <dbReference type="ARBA" id="ARBA00022530"/>
    </source>
</evidence>
<comment type="subcellular location">
    <subcellularLocation>
        <location evidence="1">Secreted</location>
        <location evidence="1">Extracellular space</location>
        <location evidence="1">Extracellular matrix</location>
        <location evidence="1">Basement membrane</location>
    </subcellularLocation>
</comment>
<keyword evidence="11" id="KW-0325">Glycoprotein</keyword>
<dbReference type="OrthoDB" id="9990982at2759"/>
<evidence type="ECO:0000256" key="11">
    <source>
        <dbReference type="ARBA" id="ARBA00023180"/>
    </source>
</evidence>
<keyword evidence="8" id="KW-0084">Basement membrane</keyword>
<feature type="domain" description="EGF-like" evidence="17">
    <location>
        <begin position="805"/>
        <end position="847"/>
    </location>
</feature>
<dbReference type="Gene3D" id="2.10.25.10">
    <property type="entry name" value="Laminin"/>
    <property type="match status" value="5"/>
</dbReference>
<dbReference type="InterPro" id="IPR011042">
    <property type="entry name" value="6-blade_b-propeller_TolB-like"/>
</dbReference>
<dbReference type="GO" id="GO:0060070">
    <property type="term" value="P:canonical Wnt signaling pathway"/>
    <property type="evidence" value="ECO:0007669"/>
    <property type="project" value="TreeGrafter"/>
</dbReference>
<organism evidence="21 22">
    <name type="scientific">Gouania willdenowi</name>
    <name type="common">Blunt-snouted clingfish</name>
    <name type="synonym">Lepadogaster willdenowi</name>
    <dbReference type="NCBI Taxonomy" id="441366"/>
    <lineage>
        <taxon>Eukaryota</taxon>
        <taxon>Metazoa</taxon>
        <taxon>Chordata</taxon>
        <taxon>Craniata</taxon>
        <taxon>Vertebrata</taxon>
        <taxon>Euteleostomi</taxon>
        <taxon>Actinopterygii</taxon>
        <taxon>Neopterygii</taxon>
        <taxon>Teleostei</taxon>
        <taxon>Neoteleostei</taxon>
        <taxon>Acanthomorphata</taxon>
        <taxon>Ovalentaria</taxon>
        <taxon>Blenniimorphae</taxon>
        <taxon>Blenniiformes</taxon>
        <taxon>Gobiesocoidei</taxon>
        <taxon>Gobiesocidae</taxon>
        <taxon>Gobiesocinae</taxon>
        <taxon>Gouania</taxon>
    </lineage>
</organism>
<feature type="domain" description="Nidogen G2 beta-barrel" evidence="18">
    <location>
        <begin position="532"/>
        <end position="765"/>
    </location>
</feature>
<dbReference type="Gene3D" id="2.40.155.10">
    <property type="entry name" value="Green fluorescent protein"/>
    <property type="match status" value="1"/>
</dbReference>
<dbReference type="Pfam" id="PF00086">
    <property type="entry name" value="Thyroglobulin_1"/>
    <property type="match status" value="1"/>
</dbReference>
<evidence type="ECO:0000256" key="15">
    <source>
        <dbReference type="SAM" id="MobiDB-lite"/>
    </source>
</evidence>
<feature type="domain" description="EGF-like" evidence="17">
    <location>
        <begin position="763"/>
        <end position="804"/>
    </location>
</feature>
<feature type="compositionally biased region" description="Polar residues" evidence="15">
    <location>
        <begin position="369"/>
        <end position="386"/>
    </location>
</feature>
<dbReference type="PROSITE" id="PS50993">
    <property type="entry name" value="NIDOGEN_G2"/>
    <property type="match status" value="1"/>
</dbReference>
<evidence type="ECO:0000256" key="9">
    <source>
        <dbReference type="ARBA" id="ARBA00022889"/>
    </source>
</evidence>
<feature type="disulfide bond" evidence="14">
    <location>
        <begin position="990"/>
        <end position="997"/>
    </location>
</feature>
<dbReference type="Pfam" id="PF00058">
    <property type="entry name" value="Ldl_recept_b"/>
    <property type="match status" value="3"/>
</dbReference>
<dbReference type="InterPro" id="IPR003886">
    <property type="entry name" value="NIDO_dom"/>
</dbReference>
<keyword evidence="5 16" id="KW-0732">Signal</keyword>
<reference evidence="21" key="2">
    <citation type="submission" date="2025-08" db="UniProtKB">
        <authorList>
            <consortium name="Ensembl"/>
        </authorList>
    </citation>
    <scope>IDENTIFICATION</scope>
</reference>
<dbReference type="SMART" id="SM00682">
    <property type="entry name" value="G2F"/>
    <property type="match status" value="1"/>
</dbReference>
<evidence type="ECO:0000259" key="18">
    <source>
        <dbReference type="PROSITE" id="PS50993"/>
    </source>
</evidence>
<evidence type="ECO:0000256" key="1">
    <source>
        <dbReference type="ARBA" id="ARBA00004302"/>
    </source>
</evidence>
<feature type="domain" description="EGF-like" evidence="17">
    <location>
        <begin position="852"/>
        <end position="895"/>
    </location>
</feature>
<evidence type="ECO:0000313" key="21">
    <source>
        <dbReference type="Ensembl" id="ENSGWIP00000048380.1"/>
    </source>
</evidence>
<dbReference type="GO" id="GO:0005509">
    <property type="term" value="F:calcium ion binding"/>
    <property type="evidence" value="ECO:0007669"/>
    <property type="project" value="InterPro"/>
</dbReference>
<dbReference type="PANTHER" id="PTHR46513">
    <property type="entry name" value="VITELLOGENIN RECEPTOR-LIKE PROTEIN-RELATED-RELATED"/>
    <property type="match status" value="1"/>
</dbReference>
<dbReference type="Ensembl" id="ENSGWIT00000052322.1">
    <property type="protein sequence ID" value="ENSGWIP00000048380.1"/>
    <property type="gene ID" value="ENSGWIG00000023160.1"/>
</dbReference>
<feature type="signal peptide" evidence="16">
    <location>
        <begin position="1"/>
        <end position="23"/>
    </location>
</feature>
<evidence type="ECO:0000256" key="10">
    <source>
        <dbReference type="ARBA" id="ARBA00023157"/>
    </source>
</evidence>
<dbReference type="Gene3D" id="2.120.10.30">
    <property type="entry name" value="TolB, C-terminal domain"/>
    <property type="match status" value="1"/>
</dbReference>
<protein>
    <submittedName>
        <fullName evidence="21">Nidogen-1-like</fullName>
    </submittedName>
</protein>
<dbReference type="InterPro" id="IPR000742">
    <property type="entry name" value="EGF"/>
</dbReference>
<feature type="repeat" description="LDL-receptor class B" evidence="13">
    <location>
        <begin position="1177"/>
        <end position="1221"/>
    </location>
</feature>
<dbReference type="GeneID" id="114463516"/>
<dbReference type="SMART" id="SM00135">
    <property type="entry name" value="LY"/>
    <property type="match status" value="5"/>
</dbReference>
<dbReference type="InterPro" id="IPR000716">
    <property type="entry name" value="Thyroglobulin_1"/>
</dbReference>
<keyword evidence="10 14" id="KW-1015">Disulfide bond</keyword>
<keyword evidence="22" id="KW-1185">Reference proteome</keyword>
<feature type="domain" description="Thyroglobulin type-1" evidence="19">
    <location>
        <begin position="942"/>
        <end position="1020"/>
    </location>
</feature>
<feature type="repeat" description="LDL-receptor class B" evidence="13">
    <location>
        <begin position="1091"/>
        <end position="1133"/>
    </location>
</feature>
<evidence type="ECO:0000256" key="13">
    <source>
        <dbReference type="PROSITE-ProRule" id="PRU00461"/>
    </source>
</evidence>
<dbReference type="GO" id="GO:0030855">
    <property type="term" value="P:epithelial cell differentiation"/>
    <property type="evidence" value="ECO:0007669"/>
    <property type="project" value="UniProtKB-ARBA"/>
</dbReference>
<dbReference type="InterPro" id="IPR000152">
    <property type="entry name" value="EGF-type_Asp/Asn_hydroxyl_site"/>
</dbReference>
<comment type="caution">
    <text evidence="12">Lacks conserved residue(s) required for the propagation of feature annotation.</text>
</comment>
<dbReference type="SMART" id="SM00181">
    <property type="entry name" value="EGF"/>
    <property type="match status" value="6"/>
</dbReference>
<dbReference type="CDD" id="cd00191">
    <property type="entry name" value="TY"/>
    <property type="match status" value="1"/>
</dbReference>
<feature type="domain" description="EGF-like" evidence="17">
    <location>
        <begin position="896"/>
        <end position="932"/>
    </location>
</feature>
<dbReference type="InterPro" id="IPR009030">
    <property type="entry name" value="Growth_fac_rcpt_cys_sf"/>
</dbReference>
<dbReference type="SMART" id="SM00539">
    <property type="entry name" value="NIDO"/>
    <property type="match status" value="1"/>
</dbReference>
<gene>
    <name evidence="21" type="primary">LOC114463516</name>
</gene>